<dbReference type="InterPro" id="IPR011330">
    <property type="entry name" value="Glyco_hydro/deAcase_b/a-brl"/>
</dbReference>
<accession>A0ABW2I032</accession>
<dbReference type="Gene3D" id="3.20.20.370">
    <property type="entry name" value="Glycoside hydrolase/deacetylase"/>
    <property type="match status" value="1"/>
</dbReference>
<dbReference type="GO" id="GO:0016787">
    <property type="term" value="F:hydrolase activity"/>
    <property type="evidence" value="ECO:0007669"/>
    <property type="project" value="UniProtKB-KW"/>
</dbReference>
<dbReference type="SUPFAM" id="SSF88713">
    <property type="entry name" value="Glycoside hydrolase/deacetylase"/>
    <property type="match status" value="1"/>
</dbReference>
<feature type="compositionally biased region" description="Low complexity" evidence="1">
    <location>
        <begin position="61"/>
        <end position="97"/>
    </location>
</feature>
<dbReference type="Pfam" id="PF01522">
    <property type="entry name" value="Polysacc_deac_1"/>
    <property type="match status" value="1"/>
</dbReference>
<dbReference type="EMBL" id="JBHTBJ010000022">
    <property type="protein sequence ID" value="MFC7277406.1"/>
    <property type="molecule type" value="Genomic_DNA"/>
</dbReference>
<feature type="compositionally biased region" description="Pro residues" evidence="1">
    <location>
        <begin position="443"/>
        <end position="460"/>
    </location>
</feature>
<feature type="compositionally biased region" description="Low complexity" evidence="1">
    <location>
        <begin position="28"/>
        <end position="37"/>
    </location>
</feature>
<dbReference type="EC" id="3.-.-.-" evidence="3"/>
<sequence length="496" mass="50823">MSPRPLRYPSPASGDVTEAGGRHRRPESLASAPSSASFRVSTLLEDDTWVPGPRSARHQRSASSSLSSARSASSVSSARSASSARHSASSARTTTRSAARRAAAHRAAPVRPPVTGSHRAPGTLPIESWLLMGKKRQQVMLASLVAVGLLLVAFPGARGGGDSIDAVNAAAAARAAGNHAAQKSKGNGSGDKRDPGTEPAKVIPADSAPAGDGHTPEATATIRPGAKKTGPGHSLRTTGSNVVALTFDDGPDPAQTPRILALLAQYDVKATFCLVGQQAEKHPDMVRQIVAAGHTLCNHTWNHSLTIGKDKPEQIQADLARTNAAIRAAVPDATIPFFRAPGGNFTDRLVGLAADDGMTSLYWQVDPADWNHKAGETDAAHTARVVAEIKKHVRPGSIVLSHDFNQPDTIAAYQELLPWLKANFTLGIPGDPDPAPAATTPPTASPAPTETPAPPDPSTPAAPADPGAGAAAGPKAAEHPAAGKGAGTGKGAQAAD</sequence>
<feature type="region of interest" description="Disordered" evidence="1">
    <location>
        <begin position="428"/>
        <end position="496"/>
    </location>
</feature>
<feature type="region of interest" description="Disordered" evidence="1">
    <location>
        <begin position="1"/>
        <end position="121"/>
    </location>
</feature>
<feature type="domain" description="NodB homology" evidence="2">
    <location>
        <begin position="241"/>
        <end position="431"/>
    </location>
</feature>
<evidence type="ECO:0000256" key="1">
    <source>
        <dbReference type="SAM" id="MobiDB-lite"/>
    </source>
</evidence>
<protein>
    <submittedName>
        <fullName evidence="3">Polysaccharide deacetylase family protein</fullName>
        <ecNumber evidence="3">3.-.-.-</ecNumber>
    </submittedName>
</protein>
<keyword evidence="4" id="KW-1185">Reference proteome</keyword>
<reference evidence="4" key="1">
    <citation type="journal article" date="2019" name="Int. J. Syst. Evol. Microbiol.">
        <title>The Global Catalogue of Microorganisms (GCM) 10K type strain sequencing project: providing services to taxonomists for standard genome sequencing and annotation.</title>
        <authorList>
            <consortium name="The Broad Institute Genomics Platform"/>
            <consortium name="The Broad Institute Genome Sequencing Center for Infectious Disease"/>
            <person name="Wu L."/>
            <person name="Ma J."/>
        </authorList>
    </citation>
    <scope>NUCLEOTIDE SEQUENCE [LARGE SCALE GENOMIC DNA]</scope>
    <source>
        <strain evidence="4">XZYJT-10</strain>
    </source>
</reference>
<organism evidence="3 4">
    <name type="scientific">Paractinoplanes rhizophilus</name>
    <dbReference type="NCBI Taxonomy" id="1416877"/>
    <lineage>
        <taxon>Bacteria</taxon>
        <taxon>Bacillati</taxon>
        <taxon>Actinomycetota</taxon>
        <taxon>Actinomycetes</taxon>
        <taxon>Micromonosporales</taxon>
        <taxon>Micromonosporaceae</taxon>
        <taxon>Paractinoplanes</taxon>
    </lineage>
</organism>
<name>A0ABW2I032_9ACTN</name>
<dbReference type="InterPro" id="IPR002509">
    <property type="entry name" value="NODB_dom"/>
</dbReference>
<proteinExistence type="predicted"/>
<keyword evidence="3" id="KW-0378">Hydrolase</keyword>
<dbReference type="RefSeq" id="WP_378972953.1">
    <property type="nucleotide sequence ID" value="NZ_JBHTBJ010000022.1"/>
</dbReference>
<feature type="region of interest" description="Disordered" evidence="1">
    <location>
        <begin position="178"/>
        <end position="237"/>
    </location>
</feature>
<dbReference type="InterPro" id="IPR050248">
    <property type="entry name" value="Polysacc_deacetylase_ArnD"/>
</dbReference>
<evidence type="ECO:0000313" key="4">
    <source>
        <dbReference type="Proteomes" id="UP001596548"/>
    </source>
</evidence>
<gene>
    <name evidence="3" type="ORF">ACFQS1_25720</name>
</gene>
<evidence type="ECO:0000259" key="2">
    <source>
        <dbReference type="PROSITE" id="PS51677"/>
    </source>
</evidence>
<comment type="caution">
    <text evidence="3">The sequence shown here is derived from an EMBL/GenBank/DDBJ whole genome shotgun (WGS) entry which is preliminary data.</text>
</comment>
<dbReference type="PANTHER" id="PTHR10587">
    <property type="entry name" value="GLYCOSYL TRANSFERASE-RELATED"/>
    <property type="match status" value="1"/>
</dbReference>
<dbReference type="Proteomes" id="UP001596548">
    <property type="component" value="Unassembled WGS sequence"/>
</dbReference>
<dbReference type="PROSITE" id="PS51677">
    <property type="entry name" value="NODB"/>
    <property type="match status" value="1"/>
</dbReference>
<feature type="compositionally biased region" description="Low complexity" evidence="1">
    <location>
        <begin position="461"/>
        <end position="483"/>
    </location>
</feature>
<evidence type="ECO:0000313" key="3">
    <source>
        <dbReference type="EMBL" id="MFC7277406.1"/>
    </source>
</evidence>
<dbReference type="CDD" id="cd10917">
    <property type="entry name" value="CE4_NodB_like_6s_7s"/>
    <property type="match status" value="1"/>
</dbReference>
<dbReference type="PANTHER" id="PTHR10587:SF137">
    <property type="entry name" value="4-DEOXY-4-FORMAMIDO-L-ARABINOSE-PHOSPHOUNDECAPRENOL DEFORMYLASE ARND-RELATED"/>
    <property type="match status" value="1"/>
</dbReference>